<evidence type="ECO:0000313" key="3">
    <source>
        <dbReference type="Proteomes" id="UP000315971"/>
    </source>
</evidence>
<reference evidence="2 3" key="1">
    <citation type="submission" date="2017-05" db="EMBL/GenBank/DDBJ databases">
        <authorList>
            <person name="Varghese N."/>
            <person name="Submissions S."/>
        </authorList>
    </citation>
    <scope>NUCLEOTIDE SEQUENCE [LARGE SCALE GENOMIC DNA]</scope>
    <source>
        <strain evidence="2 3">DSM 21342</strain>
    </source>
</reference>
<sequence>MKYNFTPEKVLALSIILFSAFLNNSCYPGGADNVQDLDVVATANNPNYNFANASTYVLPPRIVKITGEDPKPEDTLSGPSVQTILNQIKTNMTSYGYTEVKPGGAAPDLIVQSYIARTTVIGAYYPFWWDYWGWYPWGSWGYPWGGGWYPVGLPVVYSYTIGDLIITISDPKAEDIPNKHIGSVWLGSIKGVDNGTTSNTSRAVAGIDQAFVQSPYLKTN</sequence>
<dbReference type="AlphaFoldDB" id="A0A521DHN0"/>
<dbReference type="Proteomes" id="UP000315971">
    <property type="component" value="Unassembled WGS sequence"/>
</dbReference>
<dbReference type="OrthoDB" id="677831at2"/>
<dbReference type="Pfam" id="PF13590">
    <property type="entry name" value="DUF4136"/>
    <property type="match status" value="1"/>
</dbReference>
<dbReference type="RefSeq" id="WP_142604200.1">
    <property type="nucleotide sequence ID" value="NZ_FXSZ01000007.1"/>
</dbReference>
<gene>
    <name evidence="2" type="ORF">SAMN06265350_1074</name>
</gene>
<organism evidence="2 3">
    <name type="scientific">Solitalea koreensis</name>
    <dbReference type="NCBI Taxonomy" id="543615"/>
    <lineage>
        <taxon>Bacteria</taxon>
        <taxon>Pseudomonadati</taxon>
        <taxon>Bacteroidota</taxon>
        <taxon>Sphingobacteriia</taxon>
        <taxon>Sphingobacteriales</taxon>
        <taxon>Sphingobacteriaceae</taxon>
        <taxon>Solitalea</taxon>
    </lineage>
</organism>
<name>A0A521DHN0_9SPHI</name>
<evidence type="ECO:0000259" key="1">
    <source>
        <dbReference type="Pfam" id="PF13590"/>
    </source>
</evidence>
<feature type="domain" description="DUF4136" evidence="1">
    <location>
        <begin position="40"/>
        <end position="216"/>
    </location>
</feature>
<dbReference type="InterPro" id="IPR025411">
    <property type="entry name" value="DUF4136"/>
</dbReference>
<protein>
    <recommendedName>
        <fullName evidence="1">DUF4136 domain-containing protein</fullName>
    </recommendedName>
</protein>
<dbReference type="Gene3D" id="3.30.160.670">
    <property type="match status" value="1"/>
</dbReference>
<accession>A0A521DHN0</accession>
<proteinExistence type="predicted"/>
<dbReference type="EMBL" id="FXSZ01000007">
    <property type="protein sequence ID" value="SMO71146.1"/>
    <property type="molecule type" value="Genomic_DNA"/>
</dbReference>
<evidence type="ECO:0000313" key="2">
    <source>
        <dbReference type="EMBL" id="SMO71146.1"/>
    </source>
</evidence>
<keyword evidence="3" id="KW-1185">Reference proteome</keyword>